<keyword evidence="3" id="KW-1133">Transmembrane helix</keyword>
<dbReference type="PANTHER" id="PTHR21181">
    <property type="match status" value="1"/>
</dbReference>
<reference evidence="4" key="1">
    <citation type="submission" date="2020-11" db="EMBL/GenBank/DDBJ databases">
        <title>Chlorella ohadii genome sequencing and assembly.</title>
        <authorList>
            <person name="Murik O."/>
            <person name="Treves H."/>
            <person name="Kedem I."/>
            <person name="Shotland Y."/>
            <person name="Kaplan A."/>
        </authorList>
    </citation>
    <scope>NUCLEOTIDE SEQUENCE</scope>
    <source>
        <strain evidence="4">1</strain>
    </source>
</reference>
<name>A0AAD5DFH9_9CHLO</name>
<dbReference type="GO" id="GO:0072546">
    <property type="term" value="C:EMC complex"/>
    <property type="evidence" value="ECO:0007669"/>
    <property type="project" value="TreeGrafter"/>
</dbReference>
<dbReference type="GO" id="GO:0005769">
    <property type="term" value="C:early endosome"/>
    <property type="evidence" value="ECO:0007669"/>
    <property type="project" value="TreeGrafter"/>
</dbReference>
<organism evidence="4 5">
    <name type="scientific">Chlorella ohadii</name>
    <dbReference type="NCBI Taxonomy" id="2649997"/>
    <lineage>
        <taxon>Eukaryota</taxon>
        <taxon>Viridiplantae</taxon>
        <taxon>Chlorophyta</taxon>
        <taxon>core chlorophytes</taxon>
        <taxon>Trebouxiophyceae</taxon>
        <taxon>Chlorellales</taxon>
        <taxon>Chlorellaceae</taxon>
        <taxon>Chlorella clade</taxon>
        <taxon>Chlorella</taxon>
    </lineage>
</organism>
<evidence type="ECO:0000256" key="2">
    <source>
        <dbReference type="ARBA" id="ARBA00023136"/>
    </source>
</evidence>
<comment type="caution">
    <text evidence="4">The sequence shown here is derived from an EMBL/GenBank/DDBJ whole genome shotgun (WGS) entry which is preliminary data.</text>
</comment>
<dbReference type="EMBL" id="JADXDR010000232">
    <property type="protein sequence ID" value="KAI7835736.1"/>
    <property type="molecule type" value="Genomic_DNA"/>
</dbReference>
<dbReference type="GO" id="GO:0005886">
    <property type="term" value="C:plasma membrane"/>
    <property type="evidence" value="ECO:0007669"/>
    <property type="project" value="TreeGrafter"/>
</dbReference>
<keyword evidence="2 3" id="KW-0472">Membrane</keyword>
<evidence type="ECO:0000313" key="4">
    <source>
        <dbReference type="EMBL" id="KAI7835736.1"/>
    </source>
</evidence>
<dbReference type="GO" id="GO:0022890">
    <property type="term" value="F:inorganic cation transmembrane transporter activity"/>
    <property type="evidence" value="ECO:0007669"/>
    <property type="project" value="TreeGrafter"/>
</dbReference>
<evidence type="ECO:0008006" key="6">
    <source>
        <dbReference type="Google" id="ProtNLM"/>
    </source>
</evidence>
<keyword evidence="5" id="KW-1185">Reference proteome</keyword>
<evidence type="ECO:0000256" key="1">
    <source>
        <dbReference type="ARBA" id="ARBA00004370"/>
    </source>
</evidence>
<gene>
    <name evidence="4" type="ORF">COHA_010369</name>
</gene>
<comment type="subcellular location">
    <subcellularLocation>
        <location evidence="1">Membrane</location>
    </subcellularLocation>
</comment>
<dbReference type="AlphaFoldDB" id="A0AAD5DFH9"/>
<accession>A0AAD5DFH9</accession>
<dbReference type="PANTHER" id="PTHR21181:SF7">
    <property type="entry name" value="ER MEMBRANE PROTEIN COMPLEX SUBUNIT 5"/>
    <property type="match status" value="1"/>
</dbReference>
<evidence type="ECO:0000313" key="5">
    <source>
        <dbReference type="Proteomes" id="UP001205105"/>
    </source>
</evidence>
<dbReference type="Proteomes" id="UP001205105">
    <property type="component" value="Unassembled WGS sequence"/>
</dbReference>
<keyword evidence="3" id="KW-0812">Transmembrane</keyword>
<dbReference type="GO" id="GO:0005794">
    <property type="term" value="C:Golgi apparatus"/>
    <property type="evidence" value="ECO:0007669"/>
    <property type="project" value="TreeGrafter"/>
</dbReference>
<proteinExistence type="predicted"/>
<sequence>MAALGKLVLLAGLALLAYTAYQATIYRETLRLTQQEFEGLPLPLLAQLVAAVAACLLGSLAAWGSFQPIRIADVPRVAVARPHRTDFAVFNHRGTMLGALPHMRQLSVPEIR</sequence>
<feature type="transmembrane region" description="Helical" evidence="3">
    <location>
        <begin position="46"/>
        <end position="66"/>
    </location>
</feature>
<protein>
    <recommendedName>
        <fullName evidence="6">Membrane magnesium transporter</fullName>
    </recommendedName>
</protein>
<evidence type="ECO:0000256" key="3">
    <source>
        <dbReference type="SAM" id="Phobius"/>
    </source>
</evidence>